<evidence type="ECO:0000313" key="3">
    <source>
        <dbReference type="Proteomes" id="UP000608850"/>
    </source>
</evidence>
<dbReference type="Proteomes" id="UP000608850">
    <property type="component" value="Unassembled WGS sequence"/>
</dbReference>
<dbReference type="InterPro" id="IPR050471">
    <property type="entry name" value="AB_hydrolase"/>
</dbReference>
<dbReference type="RefSeq" id="WP_188877293.1">
    <property type="nucleotide sequence ID" value="NZ_BMOQ01000002.1"/>
</dbReference>
<dbReference type="EMBL" id="BMOQ01000002">
    <property type="protein sequence ID" value="GGN10830.1"/>
    <property type="molecule type" value="Genomic_DNA"/>
</dbReference>
<feature type="domain" description="AB hydrolase-1" evidence="1">
    <location>
        <begin position="41"/>
        <end position="275"/>
    </location>
</feature>
<dbReference type="PANTHER" id="PTHR43433:SF10">
    <property type="entry name" value="AB HYDROLASE-1 DOMAIN-CONTAINING PROTEIN"/>
    <property type="match status" value="1"/>
</dbReference>
<comment type="caution">
    <text evidence="2">The sequence shown here is derived from an EMBL/GenBank/DDBJ whole genome shotgun (WGS) entry which is preliminary data.</text>
</comment>
<evidence type="ECO:0000313" key="2">
    <source>
        <dbReference type="EMBL" id="GGN10830.1"/>
    </source>
</evidence>
<sequence>MGAFATHTYMVIDDLRTSVFTVTSADGTAIAYERIGDGPPLVLVHGTAGHRIDWREVEPALAESFTLYVVERRGRGESGDAEGYDIEREYADVAAVVERAAAEADPDAPVSLLGHSYGAICALHAVRETDAVDRLVLYEPPLGDVPEPDGAAADIERLRREDGPDAATAAFLRDAVGLSDVVIDSMRGDELWRARLDAISTVPREIRATQTDRFDPAAFADVAVPTTLLLGGDSPPAMRRAVASVADALPDAAVVTVEGCAHMAMHADPAQFVAAVLDALDESD</sequence>
<dbReference type="GO" id="GO:0016787">
    <property type="term" value="F:hydrolase activity"/>
    <property type="evidence" value="ECO:0007669"/>
    <property type="project" value="UniProtKB-KW"/>
</dbReference>
<dbReference type="Pfam" id="PF12697">
    <property type="entry name" value="Abhydrolase_6"/>
    <property type="match status" value="1"/>
</dbReference>
<dbReference type="PANTHER" id="PTHR43433">
    <property type="entry name" value="HYDROLASE, ALPHA/BETA FOLD FAMILY PROTEIN"/>
    <property type="match status" value="1"/>
</dbReference>
<dbReference type="OrthoDB" id="7531at2157"/>
<protein>
    <submittedName>
        <fullName evidence="2">Alpha/beta hydrolase</fullName>
    </submittedName>
</protein>
<dbReference type="Gene3D" id="3.40.50.1820">
    <property type="entry name" value="alpha/beta hydrolase"/>
    <property type="match status" value="1"/>
</dbReference>
<evidence type="ECO:0000259" key="1">
    <source>
        <dbReference type="Pfam" id="PF12697"/>
    </source>
</evidence>
<accession>A0A830G9P5</accession>
<dbReference type="InterPro" id="IPR029058">
    <property type="entry name" value="AB_hydrolase_fold"/>
</dbReference>
<keyword evidence="2" id="KW-0378">Hydrolase</keyword>
<name>A0A830G9P5_9EURY</name>
<organism evidence="2 3">
    <name type="scientific">Halarchaeum nitratireducens</name>
    <dbReference type="NCBI Taxonomy" id="489913"/>
    <lineage>
        <taxon>Archaea</taxon>
        <taxon>Methanobacteriati</taxon>
        <taxon>Methanobacteriota</taxon>
        <taxon>Stenosarchaea group</taxon>
        <taxon>Halobacteria</taxon>
        <taxon>Halobacteriales</taxon>
        <taxon>Halobacteriaceae</taxon>
    </lineage>
</organism>
<dbReference type="SUPFAM" id="SSF53474">
    <property type="entry name" value="alpha/beta-Hydrolases"/>
    <property type="match status" value="1"/>
</dbReference>
<dbReference type="InterPro" id="IPR000073">
    <property type="entry name" value="AB_hydrolase_1"/>
</dbReference>
<reference evidence="2 3" key="1">
    <citation type="journal article" date="2019" name="Int. J. Syst. Evol. Microbiol.">
        <title>The Global Catalogue of Microorganisms (GCM) 10K type strain sequencing project: providing services to taxonomists for standard genome sequencing and annotation.</title>
        <authorList>
            <consortium name="The Broad Institute Genomics Platform"/>
            <consortium name="The Broad Institute Genome Sequencing Center for Infectious Disease"/>
            <person name="Wu L."/>
            <person name="Ma J."/>
        </authorList>
    </citation>
    <scope>NUCLEOTIDE SEQUENCE [LARGE SCALE GENOMIC DNA]</scope>
    <source>
        <strain evidence="2 3">JCM 16331</strain>
    </source>
</reference>
<proteinExistence type="predicted"/>
<dbReference type="AlphaFoldDB" id="A0A830G9P5"/>
<gene>
    <name evidence="2" type="ORF">GCM10009021_08440</name>
</gene>
<keyword evidence="3" id="KW-1185">Reference proteome</keyword>